<evidence type="ECO:0000313" key="2">
    <source>
        <dbReference type="Proteomes" id="UP000053841"/>
    </source>
</evidence>
<reference evidence="1 2" key="1">
    <citation type="journal article" date="2013" name="PLoS Genet.">
        <title>Comparative genome structure, secondary metabolite, and effector coding capacity across Cochliobolus pathogens.</title>
        <authorList>
            <person name="Condon B.J."/>
            <person name="Leng Y."/>
            <person name="Wu D."/>
            <person name="Bushley K.E."/>
            <person name="Ohm R.A."/>
            <person name="Otillar R."/>
            <person name="Martin J."/>
            <person name="Schackwitz W."/>
            <person name="Grimwood J."/>
            <person name="MohdZainudin N."/>
            <person name="Xue C."/>
            <person name="Wang R."/>
            <person name="Manning V.A."/>
            <person name="Dhillon B."/>
            <person name="Tu Z.J."/>
            <person name="Steffenson B.J."/>
            <person name="Salamov A."/>
            <person name="Sun H."/>
            <person name="Lowry S."/>
            <person name="LaButti K."/>
            <person name="Han J."/>
            <person name="Copeland A."/>
            <person name="Lindquist E."/>
            <person name="Barry K."/>
            <person name="Schmutz J."/>
            <person name="Baker S.E."/>
            <person name="Ciuffetti L.M."/>
            <person name="Grigoriev I.V."/>
            <person name="Zhong S."/>
            <person name="Turgeon B.G."/>
        </authorList>
    </citation>
    <scope>NUCLEOTIDE SEQUENCE [LARGE SCALE GENOMIC DNA]</scope>
    <source>
        <strain evidence="1 2">26-R-13</strain>
    </source>
</reference>
<dbReference type="HOGENOM" id="CLU_3001943_0_0_1"/>
<proteinExistence type="predicted"/>
<dbReference type="AlphaFoldDB" id="W6XY23"/>
<gene>
    <name evidence="1" type="ORF">COCCADRAFT_104519</name>
</gene>
<feature type="non-terminal residue" evidence="1">
    <location>
        <position position="1"/>
    </location>
</feature>
<accession>W6XY23</accession>
<dbReference type="KEGG" id="bze:COCCADRAFT_104519"/>
<evidence type="ECO:0000313" key="1">
    <source>
        <dbReference type="EMBL" id="EUC30175.1"/>
    </source>
</evidence>
<sequence length="55" mass="6398">APLFHVYTLQRKFTASRNAYPFPVPPNLICRVILYGKFNQHIDEKSAIFLTNLFS</sequence>
<dbReference type="Proteomes" id="UP000053841">
    <property type="component" value="Unassembled WGS sequence"/>
</dbReference>
<dbReference type="RefSeq" id="XP_007715505.1">
    <property type="nucleotide sequence ID" value="XM_007717315.1"/>
</dbReference>
<name>W6XY23_COCC2</name>
<dbReference type="OrthoDB" id="10421479at2759"/>
<organism evidence="1 2">
    <name type="scientific">Cochliobolus carbonum (strain 26-R-13)</name>
    <name type="common">Maize leaf spot fungus</name>
    <name type="synonym">Bipolaris zeicola</name>
    <dbReference type="NCBI Taxonomy" id="930089"/>
    <lineage>
        <taxon>Eukaryota</taxon>
        <taxon>Fungi</taxon>
        <taxon>Dikarya</taxon>
        <taxon>Ascomycota</taxon>
        <taxon>Pezizomycotina</taxon>
        <taxon>Dothideomycetes</taxon>
        <taxon>Pleosporomycetidae</taxon>
        <taxon>Pleosporales</taxon>
        <taxon>Pleosporineae</taxon>
        <taxon>Pleosporaceae</taxon>
        <taxon>Bipolaris</taxon>
    </lineage>
</organism>
<dbReference type="GeneID" id="19143028"/>
<keyword evidence="2" id="KW-1185">Reference proteome</keyword>
<protein>
    <submittedName>
        <fullName evidence="1">Uncharacterized protein</fullName>
    </submittedName>
</protein>
<dbReference type="EMBL" id="KI964711">
    <property type="protein sequence ID" value="EUC30175.1"/>
    <property type="molecule type" value="Genomic_DNA"/>
</dbReference>